<dbReference type="Gene3D" id="3.40.50.300">
    <property type="entry name" value="P-loop containing nucleotide triphosphate hydrolases"/>
    <property type="match status" value="1"/>
</dbReference>
<proteinExistence type="predicted"/>
<dbReference type="PROSITE" id="PS00688">
    <property type="entry name" value="SIGMA54_INTERACT_3"/>
    <property type="match status" value="1"/>
</dbReference>
<evidence type="ECO:0000313" key="8">
    <source>
        <dbReference type="EMBL" id="KRO79083.1"/>
    </source>
</evidence>
<evidence type="ECO:0000256" key="4">
    <source>
        <dbReference type="ARBA" id="ARBA00023125"/>
    </source>
</evidence>
<keyword evidence="3" id="KW-0805">Transcription regulation</keyword>
<dbReference type="Pfam" id="PF02954">
    <property type="entry name" value="HTH_8"/>
    <property type="match status" value="1"/>
</dbReference>
<evidence type="ECO:0000259" key="7">
    <source>
        <dbReference type="PROSITE" id="PS50045"/>
    </source>
</evidence>
<dbReference type="Pfam" id="PF00158">
    <property type="entry name" value="Sigma54_activat"/>
    <property type="match status" value="1"/>
</dbReference>
<dbReference type="PRINTS" id="PR01590">
    <property type="entry name" value="HTHFIS"/>
</dbReference>
<evidence type="ECO:0000256" key="6">
    <source>
        <dbReference type="SAM" id="MobiDB-lite"/>
    </source>
</evidence>
<dbReference type="InterPro" id="IPR009057">
    <property type="entry name" value="Homeodomain-like_sf"/>
</dbReference>
<dbReference type="Proteomes" id="UP000051547">
    <property type="component" value="Unassembled WGS sequence"/>
</dbReference>
<organism evidence="8 9">
    <name type="scientific">OM182 bacterium BACL3 MAG-120920-bin41</name>
    <dbReference type="NCBI Taxonomy" id="1655580"/>
    <lineage>
        <taxon>Bacteria</taxon>
        <taxon>Pseudomonadati</taxon>
        <taxon>Pseudomonadota</taxon>
        <taxon>Gammaproteobacteria</taxon>
        <taxon>OMG group</taxon>
        <taxon>OM182 clade</taxon>
    </lineage>
</organism>
<name>A0A0R2T134_9GAMM</name>
<dbReference type="InterPro" id="IPR058031">
    <property type="entry name" value="AAA_lid_NorR"/>
</dbReference>
<feature type="domain" description="Sigma-54 factor interaction" evidence="7">
    <location>
        <begin position="144"/>
        <end position="372"/>
    </location>
</feature>
<dbReference type="InterPro" id="IPR010518">
    <property type="entry name" value="FleQ"/>
</dbReference>
<evidence type="ECO:0000256" key="1">
    <source>
        <dbReference type="ARBA" id="ARBA00022741"/>
    </source>
</evidence>
<dbReference type="Pfam" id="PF06490">
    <property type="entry name" value="FleQ"/>
    <property type="match status" value="1"/>
</dbReference>
<dbReference type="Gene3D" id="1.10.8.60">
    <property type="match status" value="1"/>
</dbReference>
<dbReference type="Pfam" id="PF25601">
    <property type="entry name" value="AAA_lid_14"/>
    <property type="match status" value="1"/>
</dbReference>
<dbReference type="GO" id="GO:0006355">
    <property type="term" value="P:regulation of DNA-templated transcription"/>
    <property type="evidence" value="ECO:0007669"/>
    <property type="project" value="InterPro"/>
</dbReference>
<evidence type="ECO:0000256" key="5">
    <source>
        <dbReference type="ARBA" id="ARBA00023163"/>
    </source>
</evidence>
<dbReference type="SMART" id="SM00382">
    <property type="entry name" value="AAA"/>
    <property type="match status" value="1"/>
</dbReference>
<dbReference type="InterPro" id="IPR002197">
    <property type="entry name" value="HTH_Fis"/>
</dbReference>
<dbReference type="CDD" id="cd00009">
    <property type="entry name" value="AAA"/>
    <property type="match status" value="1"/>
</dbReference>
<dbReference type="SUPFAM" id="SSF52540">
    <property type="entry name" value="P-loop containing nucleoside triphosphate hydrolases"/>
    <property type="match status" value="1"/>
</dbReference>
<dbReference type="FunFam" id="3.40.50.300:FF:000006">
    <property type="entry name" value="DNA-binding transcriptional regulator NtrC"/>
    <property type="match status" value="1"/>
</dbReference>
<dbReference type="EMBL" id="LIBE01000412">
    <property type="protein sequence ID" value="KRO79083.1"/>
    <property type="molecule type" value="Genomic_DNA"/>
</dbReference>
<dbReference type="Gene3D" id="1.10.10.60">
    <property type="entry name" value="Homeodomain-like"/>
    <property type="match status" value="1"/>
</dbReference>
<dbReference type="AlphaFoldDB" id="A0A0R2T134"/>
<dbReference type="InterPro" id="IPR002078">
    <property type="entry name" value="Sigma_54_int"/>
</dbReference>
<keyword evidence="2" id="KW-0067">ATP-binding</keyword>
<evidence type="ECO:0000256" key="3">
    <source>
        <dbReference type="ARBA" id="ARBA00023015"/>
    </source>
</evidence>
<keyword evidence="4" id="KW-0238">DNA-binding</keyword>
<dbReference type="InterPro" id="IPR027417">
    <property type="entry name" value="P-loop_NTPase"/>
</dbReference>
<comment type="caution">
    <text evidence="8">The sequence shown here is derived from an EMBL/GenBank/DDBJ whole genome shotgun (WGS) entry which is preliminary data.</text>
</comment>
<dbReference type="PROSITE" id="PS00676">
    <property type="entry name" value="SIGMA54_INTERACT_2"/>
    <property type="match status" value="1"/>
</dbReference>
<dbReference type="InterPro" id="IPR025662">
    <property type="entry name" value="Sigma_54_int_dom_ATP-bd_1"/>
</dbReference>
<dbReference type="PANTHER" id="PTHR32071">
    <property type="entry name" value="TRANSCRIPTIONAL REGULATORY PROTEIN"/>
    <property type="match status" value="1"/>
</dbReference>
<evidence type="ECO:0000256" key="2">
    <source>
        <dbReference type="ARBA" id="ARBA00022840"/>
    </source>
</evidence>
<protein>
    <submittedName>
        <fullName evidence="8">AAA family ATPase</fullName>
    </submittedName>
</protein>
<keyword evidence="1" id="KW-0547">Nucleotide-binding</keyword>
<sequence>MILLIEDGGEARRDLSTILGFLGETVVASTTAEYRAVLGAQGQAHRRVSLVVLGECRDRLPQQVLIDLAAIDSALPYIVIADEGEVELDEIDSAVRLRIIARLPSNCGFQPLLDALHKSKLFNRHSTRLLGSDQVRDYNMFRSLVGESVEIERVRKMMGQVANTEVSVLITGESGTGKEVVARNLHNNSARSAKAFIPINCGAIPRELLESELFGHEKGAFTGAIATRSGRFELADGGTLFLDEIGDMPLSMQVKLLRVLQERSFERVGGAETLQADVRIVAATHRDLEEMIAAGEFRQDLYYRLNVFPIEMPALRERPEDIPVLLNELIATLEREGRGSVRFNSHAMAVLAKHRWPGNVRELANLVERMAILHPHGIVGVSDLPEKLVASAGSEDALREGVTSAGFAGLNSSGETEVNPAQAAPQGLPLAGLDLKEYLARLERDLIEKALDDSSGVVTRAADRLSIGRTTLVEKMRKYKLSRLQDGALENEADDGSESAPDSPHRLQ</sequence>
<reference evidence="8 9" key="1">
    <citation type="submission" date="2015-10" db="EMBL/GenBank/DDBJ databases">
        <title>Metagenome-Assembled Genomes uncover a global brackish microbiome.</title>
        <authorList>
            <person name="Hugerth L.W."/>
            <person name="Larsson J."/>
            <person name="Alneberg J."/>
            <person name="Lindh M.V."/>
            <person name="Legrand C."/>
            <person name="Pinhassi J."/>
            <person name="Andersson A.F."/>
        </authorList>
    </citation>
    <scope>NUCLEOTIDE SEQUENCE [LARGE SCALE GENOMIC DNA]</scope>
    <source>
        <strain evidence="8">BACL4 MAG-120920-bin41</strain>
    </source>
</reference>
<dbReference type="InterPro" id="IPR003593">
    <property type="entry name" value="AAA+_ATPase"/>
</dbReference>
<dbReference type="GO" id="GO:0043565">
    <property type="term" value="F:sequence-specific DNA binding"/>
    <property type="evidence" value="ECO:0007669"/>
    <property type="project" value="InterPro"/>
</dbReference>
<dbReference type="PROSITE" id="PS00675">
    <property type="entry name" value="SIGMA54_INTERACT_1"/>
    <property type="match status" value="1"/>
</dbReference>
<dbReference type="GO" id="GO:0005524">
    <property type="term" value="F:ATP binding"/>
    <property type="evidence" value="ECO:0007669"/>
    <property type="project" value="UniProtKB-KW"/>
</dbReference>
<dbReference type="InterPro" id="IPR025944">
    <property type="entry name" value="Sigma_54_int_dom_CS"/>
</dbReference>
<gene>
    <name evidence="8" type="ORF">ABR72_06125</name>
</gene>
<feature type="region of interest" description="Disordered" evidence="6">
    <location>
        <begin position="483"/>
        <end position="508"/>
    </location>
</feature>
<dbReference type="PANTHER" id="PTHR32071:SF117">
    <property type="entry name" value="PTS-DEPENDENT DIHYDROXYACETONE KINASE OPERON REGULATORY PROTEIN-RELATED"/>
    <property type="match status" value="1"/>
</dbReference>
<dbReference type="InterPro" id="IPR025943">
    <property type="entry name" value="Sigma_54_int_dom_ATP-bd_2"/>
</dbReference>
<keyword evidence="5" id="KW-0804">Transcription</keyword>
<accession>A0A0R2T134</accession>
<dbReference type="Gene3D" id="3.40.50.2300">
    <property type="match status" value="1"/>
</dbReference>
<dbReference type="SUPFAM" id="SSF46689">
    <property type="entry name" value="Homeodomain-like"/>
    <property type="match status" value="1"/>
</dbReference>
<evidence type="ECO:0000313" key="9">
    <source>
        <dbReference type="Proteomes" id="UP000051547"/>
    </source>
</evidence>
<dbReference type="PROSITE" id="PS50045">
    <property type="entry name" value="SIGMA54_INTERACT_4"/>
    <property type="match status" value="1"/>
</dbReference>